<evidence type="ECO:0000256" key="7">
    <source>
        <dbReference type="RuleBase" id="RU363032"/>
    </source>
</evidence>
<dbReference type="EMBL" id="SNZR01000014">
    <property type="protein sequence ID" value="TDR89010.1"/>
    <property type="molecule type" value="Genomic_DNA"/>
</dbReference>
<dbReference type="Gene3D" id="1.10.3720.10">
    <property type="entry name" value="MetI-like"/>
    <property type="match status" value="1"/>
</dbReference>
<keyword evidence="4 7" id="KW-0812">Transmembrane</keyword>
<comment type="caution">
    <text evidence="9">The sequence shown here is derived from an EMBL/GenBank/DDBJ whole genome shotgun (WGS) entry which is preliminary data.</text>
</comment>
<feature type="transmembrane region" description="Helical" evidence="7">
    <location>
        <begin position="104"/>
        <end position="125"/>
    </location>
</feature>
<dbReference type="Proteomes" id="UP000295122">
    <property type="component" value="Unassembled WGS sequence"/>
</dbReference>
<dbReference type="GO" id="GO:0005886">
    <property type="term" value="C:plasma membrane"/>
    <property type="evidence" value="ECO:0007669"/>
    <property type="project" value="UniProtKB-SubCell"/>
</dbReference>
<dbReference type="Pfam" id="PF00528">
    <property type="entry name" value="BPD_transp_1"/>
    <property type="match status" value="1"/>
</dbReference>
<name>A0A4R7BTF8_9HYPH</name>
<feature type="transmembrane region" description="Helical" evidence="7">
    <location>
        <begin position="262"/>
        <end position="283"/>
    </location>
</feature>
<evidence type="ECO:0000256" key="2">
    <source>
        <dbReference type="ARBA" id="ARBA00022448"/>
    </source>
</evidence>
<dbReference type="InterPro" id="IPR000515">
    <property type="entry name" value="MetI-like"/>
</dbReference>
<evidence type="ECO:0000256" key="3">
    <source>
        <dbReference type="ARBA" id="ARBA00022475"/>
    </source>
</evidence>
<comment type="similarity">
    <text evidence="7">Belongs to the binding-protein-dependent transport system permease family.</text>
</comment>
<dbReference type="PROSITE" id="PS50928">
    <property type="entry name" value="ABC_TM1"/>
    <property type="match status" value="1"/>
</dbReference>
<dbReference type="RefSeq" id="WP_133772382.1">
    <property type="nucleotide sequence ID" value="NZ_SNZR01000014.1"/>
</dbReference>
<comment type="subcellular location">
    <subcellularLocation>
        <location evidence="1 7">Cell membrane</location>
        <topology evidence="1 7">Multi-pass membrane protein</topology>
    </subcellularLocation>
</comment>
<feature type="domain" description="ABC transmembrane type-1" evidence="8">
    <location>
        <begin position="67"/>
        <end position="281"/>
    </location>
</feature>
<sequence length="289" mass="31612">MRSRYDWVIWTFFWGGLALTALFVGGPVLNAIWLSLHQASSFIAEPKFVGLGNYARVVQEPEFWSAMANGLIYALSAIVLQVVIGIAFAMVLNQPFFGQRLVRGLATLPYLLPTVVVALTFQWLADGSVGLLTVIARDLGLGTIPWFEQPATARASVILASVWLWTPFVTICVLAGLQSIPPALYEAAKVDGAGPVSIFFHVTLPQLKPVLTVVVLLRAIWMFNKFDVIWLLTKGGPLGATEHLPILAYKRAFSLFDVGGGAAVATVSFLILMAAVSTYLWMFPLEEKR</sequence>
<dbReference type="PANTHER" id="PTHR43005">
    <property type="entry name" value="BLR7065 PROTEIN"/>
    <property type="match status" value="1"/>
</dbReference>
<dbReference type="CDD" id="cd06261">
    <property type="entry name" value="TM_PBP2"/>
    <property type="match status" value="1"/>
</dbReference>
<evidence type="ECO:0000313" key="9">
    <source>
        <dbReference type="EMBL" id="TDR89010.1"/>
    </source>
</evidence>
<dbReference type="SUPFAM" id="SSF161098">
    <property type="entry name" value="MetI-like"/>
    <property type="match status" value="1"/>
</dbReference>
<dbReference type="OrthoDB" id="9785347at2"/>
<reference evidence="9 10" key="1">
    <citation type="submission" date="2019-03" db="EMBL/GenBank/DDBJ databases">
        <title>Genomic Encyclopedia of Type Strains, Phase IV (KMG-IV): sequencing the most valuable type-strain genomes for metagenomic binning, comparative biology and taxonomic classification.</title>
        <authorList>
            <person name="Goeker M."/>
        </authorList>
    </citation>
    <scope>NUCLEOTIDE SEQUENCE [LARGE SCALE GENOMIC DNA]</scope>
    <source>
        <strain evidence="9 10">DSM 25903</strain>
    </source>
</reference>
<keyword evidence="2 7" id="KW-0813">Transport</keyword>
<feature type="transmembrane region" description="Helical" evidence="7">
    <location>
        <begin position="7"/>
        <end position="33"/>
    </location>
</feature>
<feature type="transmembrane region" description="Helical" evidence="7">
    <location>
        <begin position="198"/>
        <end position="221"/>
    </location>
</feature>
<evidence type="ECO:0000256" key="6">
    <source>
        <dbReference type="ARBA" id="ARBA00023136"/>
    </source>
</evidence>
<evidence type="ECO:0000313" key="10">
    <source>
        <dbReference type="Proteomes" id="UP000295122"/>
    </source>
</evidence>
<dbReference type="PANTHER" id="PTHR43005:SF1">
    <property type="entry name" value="SPERMIDINE_PUTRESCINE TRANSPORT SYSTEM PERMEASE PROTEIN"/>
    <property type="match status" value="1"/>
</dbReference>
<accession>A0A4R7BTF8</accession>
<evidence type="ECO:0000256" key="1">
    <source>
        <dbReference type="ARBA" id="ARBA00004651"/>
    </source>
</evidence>
<feature type="transmembrane region" description="Helical" evidence="7">
    <location>
        <begin position="71"/>
        <end position="92"/>
    </location>
</feature>
<protein>
    <submittedName>
        <fullName evidence="9">Multiple sugar transport system permease protein</fullName>
    </submittedName>
</protein>
<dbReference type="InterPro" id="IPR035906">
    <property type="entry name" value="MetI-like_sf"/>
</dbReference>
<keyword evidence="5 7" id="KW-1133">Transmembrane helix</keyword>
<organism evidence="9 10">
    <name type="scientific">Enterovirga rhinocerotis</name>
    <dbReference type="NCBI Taxonomy" id="1339210"/>
    <lineage>
        <taxon>Bacteria</taxon>
        <taxon>Pseudomonadati</taxon>
        <taxon>Pseudomonadota</taxon>
        <taxon>Alphaproteobacteria</taxon>
        <taxon>Hyphomicrobiales</taxon>
        <taxon>Methylobacteriaceae</taxon>
        <taxon>Enterovirga</taxon>
    </lineage>
</organism>
<gene>
    <name evidence="9" type="ORF">EV668_3495</name>
</gene>
<evidence type="ECO:0000256" key="5">
    <source>
        <dbReference type="ARBA" id="ARBA00022989"/>
    </source>
</evidence>
<proteinExistence type="inferred from homology"/>
<evidence type="ECO:0000259" key="8">
    <source>
        <dbReference type="PROSITE" id="PS50928"/>
    </source>
</evidence>
<dbReference type="GO" id="GO:0055085">
    <property type="term" value="P:transmembrane transport"/>
    <property type="evidence" value="ECO:0007669"/>
    <property type="project" value="InterPro"/>
</dbReference>
<keyword evidence="10" id="KW-1185">Reference proteome</keyword>
<keyword evidence="6 7" id="KW-0472">Membrane</keyword>
<keyword evidence="3" id="KW-1003">Cell membrane</keyword>
<keyword evidence="9" id="KW-0762">Sugar transport</keyword>
<evidence type="ECO:0000256" key="4">
    <source>
        <dbReference type="ARBA" id="ARBA00022692"/>
    </source>
</evidence>
<dbReference type="AlphaFoldDB" id="A0A4R7BTF8"/>
<feature type="transmembrane region" description="Helical" evidence="7">
    <location>
        <begin position="155"/>
        <end position="177"/>
    </location>
</feature>